<dbReference type="STRING" id="254406.SAMN04488042_10561"/>
<dbReference type="GO" id="GO:0046872">
    <property type="term" value="F:metal ion binding"/>
    <property type="evidence" value="ECO:0007669"/>
    <property type="project" value="UniProtKB-KW"/>
</dbReference>
<evidence type="ECO:0000313" key="4">
    <source>
        <dbReference type="EMBL" id="SFM22238.1"/>
    </source>
</evidence>
<dbReference type="RefSeq" id="WP_093094251.1">
    <property type="nucleotide sequence ID" value="NZ_FOTQ01000005.1"/>
</dbReference>
<dbReference type="PANTHER" id="PTHR11845">
    <property type="entry name" value="5'-DEOXYNUCLEOTIDASE HDDC2"/>
    <property type="match status" value="1"/>
</dbReference>
<proteinExistence type="predicted"/>
<dbReference type="InterPro" id="IPR006674">
    <property type="entry name" value="HD_domain"/>
</dbReference>
<dbReference type="GO" id="GO:0005737">
    <property type="term" value="C:cytoplasm"/>
    <property type="evidence" value="ECO:0007669"/>
    <property type="project" value="TreeGrafter"/>
</dbReference>
<evidence type="ECO:0000313" key="5">
    <source>
        <dbReference type="Proteomes" id="UP000199144"/>
    </source>
</evidence>
<keyword evidence="2 4" id="KW-0378">Hydrolase</keyword>
<gene>
    <name evidence="4" type="ORF">SAMN04488042_10561</name>
</gene>
<keyword evidence="1" id="KW-0479">Metal-binding</keyword>
<feature type="domain" description="HD" evidence="3">
    <location>
        <begin position="15"/>
        <end position="178"/>
    </location>
</feature>
<dbReference type="AlphaFoldDB" id="A0A1I4P394"/>
<accession>A0A1I4P394</accession>
<sequence length="195" mass="21799">MSARLDAQIAFLKEADHLKAVLRASRLLDDSRFENSAEHSWHVMLYALVLVEHSAEPVDIARVLKMLLLHDIVEIDAGDAPIHGDVDHAAKAAAEEAAAERLFGLLPDDLQHEFKSLWVEFEAEETPESRFAKAIDRMPTPITNLELGGGSWIDYNVTLEQLDHRVGVPINGGAPGVWGWLRPKLESWFHRNGRA</sequence>
<evidence type="ECO:0000259" key="3">
    <source>
        <dbReference type="Pfam" id="PF13023"/>
    </source>
</evidence>
<protein>
    <submittedName>
        <fullName evidence="4">Putative hydrolases of HD superfamily</fullName>
    </submittedName>
</protein>
<evidence type="ECO:0000256" key="1">
    <source>
        <dbReference type="ARBA" id="ARBA00022723"/>
    </source>
</evidence>
<dbReference type="EMBL" id="FOTQ01000005">
    <property type="protein sequence ID" value="SFM22238.1"/>
    <property type="molecule type" value="Genomic_DNA"/>
</dbReference>
<evidence type="ECO:0000256" key="2">
    <source>
        <dbReference type="ARBA" id="ARBA00022801"/>
    </source>
</evidence>
<reference evidence="4 5" key="1">
    <citation type="submission" date="2016-10" db="EMBL/GenBank/DDBJ databases">
        <authorList>
            <person name="de Groot N.N."/>
        </authorList>
    </citation>
    <scope>NUCLEOTIDE SEQUENCE [LARGE SCALE GENOMIC DNA]</scope>
    <source>
        <strain evidence="4 5">DSM 15283</strain>
    </source>
</reference>
<dbReference type="PANTHER" id="PTHR11845:SF13">
    <property type="entry name" value="5'-DEOXYNUCLEOTIDASE HDDC2"/>
    <property type="match status" value="1"/>
</dbReference>
<dbReference type="Proteomes" id="UP000199144">
    <property type="component" value="Unassembled WGS sequence"/>
</dbReference>
<dbReference type="Pfam" id="PF13023">
    <property type="entry name" value="HD_3"/>
    <property type="match status" value="1"/>
</dbReference>
<name>A0A1I4P394_9RHOB</name>
<keyword evidence="5" id="KW-1185">Reference proteome</keyword>
<dbReference type="GO" id="GO:0002953">
    <property type="term" value="F:5'-deoxynucleotidase activity"/>
    <property type="evidence" value="ECO:0007669"/>
    <property type="project" value="InterPro"/>
</dbReference>
<dbReference type="InterPro" id="IPR039356">
    <property type="entry name" value="YfbR/HDDC2"/>
</dbReference>
<organism evidence="4 5">
    <name type="scientific">Shimia aestuarii</name>
    <dbReference type="NCBI Taxonomy" id="254406"/>
    <lineage>
        <taxon>Bacteria</taxon>
        <taxon>Pseudomonadati</taxon>
        <taxon>Pseudomonadota</taxon>
        <taxon>Alphaproteobacteria</taxon>
        <taxon>Rhodobacterales</taxon>
        <taxon>Roseobacteraceae</taxon>
    </lineage>
</organism>
<dbReference type="Gene3D" id="1.10.3210.10">
    <property type="entry name" value="Hypothetical protein af1432"/>
    <property type="match status" value="1"/>
</dbReference>
<dbReference type="SUPFAM" id="SSF109604">
    <property type="entry name" value="HD-domain/PDEase-like"/>
    <property type="match status" value="1"/>
</dbReference>
<dbReference type="OrthoDB" id="9796032at2"/>